<proteinExistence type="inferred from homology"/>
<dbReference type="PANTHER" id="PTHR10250:SF19">
    <property type="entry name" value="MICROSOMAL GLUTATHIONE S-TRANSFERASE 3B"/>
    <property type="match status" value="1"/>
</dbReference>
<reference evidence="24" key="1">
    <citation type="submission" date="2020-08" db="EMBL/GenBank/DDBJ databases">
        <title>Chromosome-level assembly of Southern catfish (Silurus meridionalis) provides insights into visual adaptation to the nocturnal and benthic lifestyles.</title>
        <authorList>
            <person name="Zhang Y."/>
            <person name="Wang D."/>
            <person name="Peng Z."/>
        </authorList>
    </citation>
    <scope>NUCLEOTIDE SEQUENCE</scope>
    <source>
        <strain evidence="24">SWU-2019-XX</strain>
        <tissue evidence="24">Muscle</tissue>
    </source>
</reference>
<dbReference type="InterPro" id="IPR050997">
    <property type="entry name" value="MAPEG"/>
</dbReference>
<sequence length="140" mass="15958">MEILDILPANFGYVILTYFYSWVMLTYLGVNVGRARKKYDVKYPTMYSTKDDVFNCIQRAHQNTLEVYPQWLVFQTIASLVYPTAAAVLGVIWVTSRFSYAWGYYTGDPAKRMIGAYGYIGLFGLIFLSMSVALQLLGVI</sequence>
<dbReference type="GO" id="GO:0004602">
    <property type="term" value="F:glutathione peroxidase activity"/>
    <property type="evidence" value="ECO:0007669"/>
    <property type="project" value="TreeGrafter"/>
</dbReference>
<evidence type="ECO:0000256" key="15">
    <source>
        <dbReference type="ARBA" id="ARBA00037916"/>
    </source>
</evidence>
<dbReference type="AlphaFoldDB" id="A0A8T0BZ26"/>
<dbReference type="InterPro" id="IPR023352">
    <property type="entry name" value="MAPEG-like_dom_sf"/>
</dbReference>
<comment type="caution">
    <text evidence="24">The sequence shown here is derived from an EMBL/GenBank/DDBJ whole genome shotgun (WGS) entry which is preliminary data.</text>
</comment>
<comment type="catalytic activity">
    <reaction evidence="18">
        <text>leukotriene C4 = leukotriene A4 + glutathione</text>
        <dbReference type="Rhea" id="RHEA:17617"/>
        <dbReference type="ChEBI" id="CHEBI:57463"/>
        <dbReference type="ChEBI" id="CHEBI:57925"/>
        <dbReference type="ChEBI" id="CHEBI:57973"/>
        <dbReference type="EC" id="4.4.1.20"/>
    </reaction>
    <physiologicalReaction direction="right-to-left" evidence="18">
        <dbReference type="Rhea" id="RHEA:17619"/>
    </physiologicalReaction>
</comment>
<dbReference type="GO" id="GO:0004364">
    <property type="term" value="F:glutathione transferase activity"/>
    <property type="evidence" value="ECO:0007669"/>
    <property type="project" value="TreeGrafter"/>
</dbReference>
<evidence type="ECO:0000256" key="9">
    <source>
        <dbReference type="ARBA" id="ARBA00023128"/>
    </source>
</evidence>
<evidence type="ECO:0000256" key="2">
    <source>
        <dbReference type="ARBA" id="ARBA00010459"/>
    </source>
</evidence>
<gene>
    <name evidence="24" type="ORF">HF521_009742</name>
</gene>
<keyword evidence="8" id="KW-0443">Lipid metabolism</keyword>
<accession>A0A8T0BZ26</accession>
<keyword evidence="12" id="KW-0456">Lyase</keyword>
<evidence type="ECO:0000256" key="20">
    <source>
        <dbReference type="ARBA" id="ARBA00069748"/>
    </source>
</evidence>
<keyword evidence="11" id="KW-0564">Palmitate</keyword>
<feature type="transmembrane region" description="Helical" evidence="23">
    <location>
        <begin position="71"/>
        <end position="94"/>
    </location>
</feature>
<keyword evidence="25" id="KW-1185">Reference proteome</keyword>
<evidence type="ECO:0000256" key="10">
    <source>
        <dbReference type="ARBA" id="ARBA00023136"/>
    </source>
</evidence>
<evidence type="ECO:0000256" key="21">
    <source>
        <dbReference type="ARBA" id="ARBA00075145"/>
    </source>
</evidence>
<dbReference type="FunFam" id="1.20.120.550:FF:000004">
    <property type="entry name" value="Microsomal glutathione S-transferase 3"/>
    <property type="match status" value="1"/>
</dbReference>
<dbReference type="EMBL" id="JABFDY010000002">
    <property type="protein sequence ID" value="KAF7710870.1"/>
    <property type="molecule type" value="Genomic_DNA"/>
</dbReference>
<evidence type="ECO:0000256" key="6">
    <source>
        <dbReference type="ARBA" id="ARBA00022989"/>
    </source>
</evidence>
<dbReference type="Proteomes" id="UP000606274">
    <property type="component" value="Unassembled WGS sequence"/>
</dbReference>
<comment type="similarity">
    <text evidence="2">Belongs to the MAPEG family.</text>
</comment>
<dbReference type="PANTHER" id="PTHR10250">
    <property type="entry name" value="MICROSOMAL GLUTATHIONE S-TRANSFERASE"/>
    <property type="match status" value="1"/>
</dbReference>
<dbReference type="Gene3D" id="1.20.120.550">
    <property type="entry name" value="Membrane associated eicosanoid/glutathione metabolism-like domain"/>
    <property type="match status" value="1"/>
</dbReference>
<keyword evidence="7" id="KW-0560">Oxidoreductase</keyword>
<evidence type="ECO:0000256" key="1">
    <source>
        <dbReference type="ARBA" id="ARBA00004374"/>
    </source>
</evidence>
<evidence type="ECO:0000256" key="23">
    <source>
        <dbReference type="SAM" id="Phobius"/>
    </source>
</evidence>
<comment type="catalytic activity">
    <reaction evidence="19">
        <text>15-deoxy-Delta(12,14)-prostaglandin J2 + glutathione = 15-deoxy-Delta(12,14)-prostaglandin J2-S-(R)-glutathione</text>
        <dbReference type="Rhea" id="RHEA:75963"/>
        <dbReference type="ChEBI" id="CHEBI:57925"/>
        <dbReference type="ChEBI" id="CHEBI:85236"/>
        <dbReference type="ChEBI" id="CHEBI:194498"/>
    </reaction>
    <physiologicalReaction direction="left-to-right" evidence="19">
        <dbReference type="Rhea" id="RHEA:75964"/>
    </physiologicalReaction>
</comment>
<feature type="transmembrane region" description="Helical" evidence="23">
    <location>
        <begin position="12"/>
        <end position="30"/>
    </location>
</feature>
<dbReference type="InterPro" id="IPR001129">
    <property type="entry name" value="Membr-assoc_MAPEG"/>
</dbReference>
<name>A0A8T0BZ26_SILME</name>
<dbReference type="GO" id="GO:0006629">
    <property type="term" value="P:lipid metabolic process"/>
    <property type="evidence" value="ECO:0007669"/>
    <property type="project" value="UniProtKB-KW"/>
</dbReference>
<evidence type="ECO:0000313" key="24">
    <source>
        <dbReference type="EMBL" id="KAF7710870.1"/>
    </source>
</evidence>
<evidence type="ECO:0000256" key="14">
    <source>
        <dbReference type="ARBA" id="ARBA00037884"/>
    </source>
</evidence>
<evidence type="ECO:0000256" key="8">
    <source>
        <dbReference type="ARBA" id="ARBA00023098"/>
    </source>
</evidence>
<dbReference type="SUPFAM" id="SSF161084">
    <property type="entry name" value="MAPEG domain-like"/>
    <property type="match status" value="1"/>
</dbReference>
<evidence type="ECO:0000256" key="17">
    <source>
        <dbReference type="ARBA" id="ARBA00043664"/>
    </source>
</evidence>
<dbReference type="OrthoDB" id="410651at2759"/>
<dbReference type="GO" id="GO:0004464">
    <property type="term" value="F:leukotriene-C4 synthase activity"/>
    <property type="evidence" value="ECO:0007669"/>
    <property type="project" value="UniProtKB-EC"/>
</dbReference>
<evidence type="ECO:0000256" key="11">
    <source>
        <dbReference type="ARBA" id="ARBA00023139"/>
    </source>
</evidence>
<evidence type="ECO:0000256" key="4">
    <source>
        <dbReference type="ARBA" id="ARBA00022692"/>
    </source>
</evidence>
<keyword evidence="3" id="KW-0808">Transferase</keyword>
<dbReference type="GO" id="GO:0005783">
    <property type="term" value="C:endoplasmic reticulum"/>
    <property type="evidence" value="ECO:0007669"/>
    <property type="project" value="TreeGrafter"/>
</dbReference>
<keyword evidence="10 23" id="KW-0472">Membrane</keyword>
<keyword evidence="6 23" id="KW-1133">Transmembrane helix</keyword>
<keyword evidence="5" id="KW-1000">Mitochondrion outer membrane</keyword>
<protein>
    <recommendedName>
        <fullName evidence="20">Glutathione S-transferase 3, mitochondrial</fullName>
        <ecNumber evidence="16">4.4.1.20</ecNumber>
    </recommendedName>
    <alternativeName>
        <fullName evidence="21">Glutathione peroxidase MGST3</fullName>
    </alternativeName>
    <alternativeName>
        <fullName evidence="22">LTC4 synthase MGST3</fullName>
    </alternativeName>
</protein>
<evidence type="ECO:0000256" key="19">
    <source>
        <dbReference type="ARBA" id="ARBA00051411"/>
    </source>
</evidence>
<evidence type="ECO:0000256" key="16">
    <source>
        <dbReference type="ARBA" id="ARBA00039056"/>
    </source>
</evidence>
<keyword evidence="4 23" id="KW-0812">Transmembrane</keyword>
<dbReference type="Pfam" id="PF01124">
    <property type="entry name" value="MAPEG"/>
    <property type="match status" value="1"/>
</dbReference>
<comment type="catalytic activity">
    <reaction evidence="17">
        <text>(5S)-hydroperoxy-(6E,8Z,11Z,14Z)-eicosatetraenoate + 2 glutathione = (5S)-hydroxy-(6E,8Z,11Z,14Z)-eicosatetraenoate + glutathione disulfide + H2O</text>
        <dbReference type="Rhea" id="RHEA:48620"/>
        <dbReference type="ChEBI" id="CHEBI:15377"/>
        <dbReference type="ChEBI" id="CHEBI:57450"/>
        <dbReference type="ChEBI" id="CHEBI:57925"/>
        <dbReference type="ChEBI" id="CHEBI:58297"/>
        <dbReference type="ChEBI" id="CHEBI:90632"/>
    </reaction>
    <physiologicalReaction direction="left-to-right" evidence="17">
        <dbReference type="Rhea" id="RHEA:48621"/>
    </physiologicalReaction>
</comment>
<evidence type="ECO:0000256" key="12">
    <source>
        <dbReference type="ARBA" id="ARBA00023239"/>
    </source>
</evidence>
<dbReference type="GO" id="GO:0006691">
    <property type="term" value="P:leukotriene metabolic process"/>
    <property type="evidence" value="ECO:0007669"/>
    <property type="project" value="UniProtKB-ARBA"/>
</dbReference>
<evidence type="ECO:0000256" key="22">
    <source>
        <dbReference type="ARBA" id="ARBA00076908"/>
    </source>
</evidence>
<dbReference type="GO" id="GO:0005635">
    <property type="term" value="C:nuclear envelope"/>
    <property type="evidence" value="ECO:0007669"/>
    <property type="project" value="TreeGrafter"/>
</dbReference>
<keyword evidence="9" id="KW-0496">Mitochondrion</keyword>
<evidence type="ECO:0000256" key="7">
    <source>
        <dbReference type="ARBA" id="ARBA00023002"/>
    </source>
</evidence>
<organism evidence="24 25">
    <name type="scientific">Silurus meridionalis</name>
    <name type="common">Southern catfish</name>
    <name type="synonym">Silurus soldatovi meridionalis</name>
    <dbReference type="NCBI Taxonomy" id="175797"/>
    <lineage>
        <taxon>Eukaryota</taxon>
        <taxon>Metazoa</taxon>
        <taxon>Chordata</taxon>
        <taxon>Craniata</taxon>
        <taxon>Vertebrata</taxon>
        <taxon>Euteleostomi</taxon>
        <taxon>Actinopterygii</taxon>
        <taxon>Neopterygii</taxon>
        <taxon>Teleostei</taxon>
        <taxon>Ostariophysi</taxon>
        <taxon>Siluriformes</taxon>
        <taxon>Siluridae</taxon>
        <taxon>Silurus</taxon>
    </lineage>
</organism>
<evidence type="ECO:0000256" key="18">
    <source>
        <dbReference type="ARBA" id="ARBA00049298"/>
    </source>
</evidence>
<comment type="pathway">
    <text evidence="14">Lipid metabolism; leukotriene C4 biosynthesis.</text>
</comment>
<dbReference type="EC" id="4.4.1.20" evidence="16"/>
<evidence type="ECO:0000256" key="13">
    <source>
        <dbReference type="ARBA" id="ARBA00023288"/>
    </source>
</evidence>
<evidence type="ECO:0000313" key="25">
    <source>
        <dbReference type="Proteomes" id="UP000606274"/>
    </source>
</evidence>
<evidence type="ECO:0000256" key="3">
    <source>
        <dbReference type="ARBA" id="ARBA00022679"/>
    </source>
</evidence>
<dbReference type="GO" id="GO:0005741">
    <property type="term" value="C:mitochondrial outer membrane"/>
    <property type="evidence" value="ECO:0007669"/>
    <property type="project" value="UniProtKB-SubCell"/>
</dbReference>
<comment type="subcellular location">
    <subcellularLocation>
        <location evidence="1">Mitochondrion outer membrane</location>
        <topology evidence="1">Multi-pass membrane protein</topology>
    </subcellularLocation>
</comment>
<feature type="transmembrane region" description="Helical" evidence="23">
    <location>
        <begin position="114"/>
        <end position="137"/>
    </location>
</feature>
<evidence type="ECO:0000256" key="5">
    <source>
        <dbReference type="ARBA" id="ARBA00022787"/>
    </source>
</evidence>
<comment type="pathway">
    <text evidence="15">Lipid metabolism; arachidonate metabolism.</text>
</comment>
<keyword evidence="13" id="KW-0449">Lipoprotein</keyword>